<organism evidence="3">
    <name type="scientific">Small ruminant lentivirus</name>
    <dbReference type="NCBI Taxonomy" id="254355"/>
    <lineage>
        <taxon>Viruses</taxon>
        <taxon>Riboviria</taxon>
        <taxon>Pararnavirae</taxon>
        <taxon>Artverviricota</taxon>
        <taxon>Revtraviricetes</taxon>
        <taxon>Ortervirales</taxon>
        <taxon>Retroviridae</taxon>
        <taxon>Orthoretrovirinae</taxon>
        <taxon>Lentivirus</taxon>
        <taxon>Lentivirus capartenc</taxon>
        <taxon>Caprine arthritis encephalitis virus</taxon>
    </lineage>
</organism>
<accession>A0A142J2Y9</accession>
<keyword evidence="2" id="KW-1133">Transmembrane helix</keyword>
<dbReference type="SUPFAM" id="SSF58069">
    <property type="entry name" value="Virus ectodomain"/>
    <property type="match status" value="1"/>
</dbReference>
<feature type="transmembrane region" description="Helical" evidence="2">
    <location>
        <begin position="842"/>
        <end position="870"/>
    </location>
</feature>
<keyword evidence="2" id="KW-0472">Membrane</keyword>
<keyword evidence="3" id="KW-0946">Virion</keyword>
<feature type="transmembrane region" description="Helical" evidence="2">
    <location>
        <begin position="86"/>
        <end position="107"/>
    </location>
</feature>
<evidence type="ECO:0000256" key="1">
    <source>
        <dbReference type="SAM" id="MobiDB-lite"/>
    </source>
</evidence>
<dbReference type="GO" id="GO:0019031">
    <property type="term" value="C:viral envelope"/>
    <property type="evidence" value="ECO:0007669"/>
    <property type="project" value="UniProtKB-KW"/>
</dbReference>
<feature type="region of interest" description="Disordered" evidence="1">
    <location>
        <begin position="1"/>
        <end position="52"/>
    </location>
</feature>
<proteinExistence type="predicted"/>
<gene>
    <name evidence="3" type="primary">env</name>
</gene>
<sequence>MAESDSRRKLGKMSRRDMGEPPLRETWEKIITEMEKRQQKEEKQGLLPSSGKSPGWVSIDLLGTKTKAQANKVNPWEPCETHLAKAIWIILWGIQLTLWGMLIYAFLHTGNCVTAEEYITLISDPYGFQPVKDVTSIPVTCVTKNFTQWGCQPEGAYPDPEKEYRNISQSILKQVFRNNWKWNTYHWPLWQLENVIEWAKRNLKEGRHNTTHTREEIDSLLSGKIRGRFCVPYPYALVRCDEWCWYAMKNKTLGKAKIKINCTRARAVSCTEEMPLAAIQKAYWDKADEQSMKFMTIKACNSTGMRCLNITKNPAGCVEGYPIPPGVTLIPEAFKHLRPTDGRYGGVKHTEKSGRVWVRLANLTGWVNGTPPYWADRWNGTQAVNGTRWEGIRMLNHLGYNISSDPEKGICNFTGKITVGNKEFSLRYTPTWNCSQNWTGHPVWHIFRYLDMQEDMSSRCVQRPQRKNVTIDLEGVQGNCSVNDWDGCTCNKSGNYLTNSTSGNVMIIMCRDNKTQVAVWEDNITWHNISDIMNTSCHQDNCTIEKLNRGRNNTGTLGGVENINCTLPHKNETGNYTCKARKGNNETDSLYVAPRKFLVREKEQYSCLSNIGGLDGMLHQQILLQRYQVIKVRAYTYGVIEMPQAYGKEGTKREKRALSLRRRKRGIGLVIVLAIMAIIAAAGASLGVANAIQQSYTRTAVQELANATAAQQQVLEAAYAMVQHVAKGVVRILEAGVARLETIQDRMLLYQELDCWHYQHYCVTSTRSEVAQYVNWTRYKNNCTWQQWEIEIEQHEKNLTLLLQEAALKTQIAARDASRIPDVWTALKQAFDWSGWFAWLKYIPIIIVGIIGCILLRCLLCIITPCFQVYKSLRETRYEKVTVIIESPVNLEEGEKVEDGLSGFGTSDNKNKITKHQRWRAAWQTWKNSPWSKTWWKTPYMSLLPGLVIHQWMEDNGWIGEKHKNKKERVDCQDKLERPTPLEPL</sequence>
<dbReference type="Gene3D" id="1.20.5.440">
    <property type="entry name" value="ATP synthase delta/epsilon subunit, C-terminal domain"/>
    <property type="match status" value="1"/>
</dbReference>
<feature type="compositionally biased region" description="Basic and acidic residues" evidence="1">
    <location>
        <begin position="1"/>
        <end position="44"/>
    </location>
</feature>
<protein>
    <submittedName>
        <fullName evidence="3">Envelope protein</fullName>
    </submittedName>
</protein>
<feature type="transmembrane region" description="Helical" evidence="2">
    <location>
        <begin position="666"/>
        <end position="689"/>
    </location>
</feature>
<keyword evidence="3" id="KW-0261">Viral envelope protein</keyword>
<name>A0A142J2Y9_CAEV</name>
<evidence type="ECO:0000313" key="3">
    <source>
        <dbReference type="EMBL" id="AMR71156.1"/>
    </source>
</evidence>
<dbReference type="EMBL" id="KT898826">
    <property type="protein sequence ID" value="AMR71156.1"/>
    <property type="molecule type" value="Genomic_DNA"/>
</dbReference>
<keyword evidence="2" id="KW-0812">Transmembrane</keyword>
<reference evidence="3" key="1">
    <citation type="submission" date="2015-10" db="EMBL/GenBank/DDBJ databases">
        <authorList>
            <person name="Gilbert D.G."/>
        </authorList>
    </citation>
    <scope>NUCLEOTIDE SEQUENCE</scope>
    <source>
        <strain evidence="3">Jord1</strain>
    </source>
</reference>
<evidence type="ECO:0000256" key="2">
    <source>
        <dbReference type="SAM" id="Phobius"/>
    </source>
</evidence>